<evidence type="ECO:0000313" key="3">
    <source>
        <dbReference type="Proteomes" id="UP000613840"/>
    </source>
</evidence>
<protein>
    <submittedName>
        <fullName evidence="2">Uncharacterized protein</fullName>
    </submittedName>
</protein>
<feature type="compositionally biased region" description="Basic and acidic residues" evidence="1">
    <location>
        <begin position="17"/>
        <end position="34"/>
    </location>
</feature>
<evidence type="ECO:0000256" key="1">
    <source>
        <dbReference type="SAM" id="MobiDB-lite"/>
    </source>
</evidence>
<gene>
    <name evidence="2" type="ORF">GCM10011575_38060</name>
</gene>
<organism evidence="2 3">
    <name type="scientific">Microlunatus endophyticus</name>
    <dbReference type="NCBI Taxonomy" id="1716077"/>
    <lineage>
        <taxon>Bacteria</taxon>
        <taxon>Bacillati</taxon>
        <taxon>Actinomycetota</taxon>
        <taxon>Actinomycetes</taxon>
        <taxon>Propionibacteriales</taxon>
        <taxon>Propionibacteriaceae</taxon>
        <taxon>Microlunatus</taxon>
    </lineage>
</organism>
<feature type="region of interest" description="Disordered" evidence="1">
    <location>
        <begin position="1"/>
        <end position="45"/>
    </location>
</feature>
<reference evidence="2" key="2">
    <citation type="submission" date="2020-09" db="EMBL/GenBank/DDBJ databases">
        <authorList>
            <person name="Sun Q."/>
            <person name="Zhou Y."/>
        </authorList>
    </citation>
    <scope>NUCLEOTIDE SEQUENCE</scope>
    <source>
        <strain evidence="2">CGMCC 4.7306</strain>
    </source>
</reference>
<evidence type="ECO:0000313" key="2">
    <source>
        <dbReference type="EMBL" id="GGL76265.1"/>
    </source>
</evidence>
<dbReference type="EMBL" id="BMMZ01000011">
    <property type="protein sequence ID" value="GGL76265.1"/>
    <property type="molecule type" value="Genomic_DNA"/>
</dbReference>
<sequence>MQVGKAGTEIAFDVGECDGHDRDVEQQHEGRGADNAETQSFDGRHGPSDLEILGEVYLATSRVQTLKRAYVWLSVTLENRFEGLRQRVGDGAG</sequence>
<accession>A0A917W6L2</accession>
<keyword evidence="3" id="KW-1185">Reference proteome</keyword>
<comment type="caution">
    <text evidence="2">The sequence shown here is derived from an EMBL/GenBank/DDBJ whole genome shotgun (WGS) entry which is preliminary data.</text>
</comment>
<proteinExistence type="predicted"/>
<name>A0A917W6L2_9ACTN</name>
<reference evidence="2" key="1">
    <citation type="journal article" date="2014" name="Int. J. Syst. Evol. Microbiol.">
        <title>Complete genome sequence of Corynebacterium casei LMG S-19264T (=DSM 44701T), isolated from a smear-ripened cheese.</title>
        <authorList>
            <consortium name="US DOE Joint Genome Institute (JGI-PGF)"/>
            <person name="Walter F."/>
            <person name="Albersmeier A."/>
            <person name="Kalinowski J."/>
            <person name="Ruckert C."/>
        </authorList>
    </citation>
    <scope>NUCLEOTIDE SEQUENCE</scope>
    <source>
        <strain evidence="2">CGMCC 4.7306</strain>
    </source>
</reference>
<dbReference type="AlphaFoldDB" id="A0A917W6L2"/>
<dbReference type="Proteomes" id="UP000613840">
    <property type="component" value="Unassembled WGS sequence"/>
</dbReference>